<reference evidence="3 4" key="1">
    <citation type="journal article" date="2018" name="Gigascience">
        <title>Genomes of trombidid mites reveal novel predicted allergens and laterally-transferred genes associated with secondary metabolism.</title>
        <authorList>
            <person name="Dong X."/>
            <person name="Chaisiri K."/>
            <person name="Xia D."/>
            <person name="Armstrong S.D."/>
            <person name="Fang Y."/>
            <person name="Donnelly M.J."/>
            <person name="Kadowaki T."/>
            <person name="McGarry J.W."/>
            <person name="Darby A.C."/>
            <person name="Makepeace B.L."/>
        </authorList>
    </citation>
    <scope>NUCLEOTIDE SEQUENCE [LARGE SCALE GENOMIC DNA]</scope>
    <source>
        <strain evidence="3">UoL-UT</strain>
    </source>
</reference>
<keyword evidence="4" id="KW-1185">Reference proteome</keyword>
<dbReference type="GO" id="GO:0012505">
    <property type="term" value="C:endomembrane system"/>
    <property type="evidence" value="ECO:0007669"/>
    <property type="project" value="TreeGrafter"/>
</dbReference>
<dbReference type="EMBL" id="NCKV01018749">
    <property type="protein sequence ID" value="RWS20266.1"/>
    <property type="molecule type" value="Genomic_DNA"/>
</dbReference>
<name>A0A443RY40_9ACAR</name>
<feature type="domain" description="CRAL-TRIO" evidence="2">
    <location>
        <begin position="100"/>
        <end position="200"/>
    </location>
</feature>
<dbReference type="SUPFAM" id="SSF46938">
    <property type="entry name" value="CRAL/TRIO N-terminal domain"/>
    <property type="match status" value="1"/>
</dbReference>
<keyword evidence="1" id="KW-0472">Membrane</keyword>
<sequence length="270" mass="31907">RQLTNSSIKSIPEESVEFQALAEVHNRLLNVYEENNEIFDASDVSKIVERLSYLRRFAQRQNGNADKTFEMVKNTLIWRKEMKIPQITEEVIPIEYYDLGVTFIHGTDFNGNFIFHIRGKYAHFNDKVNTAIEKFISFLLFKLTEMSIKEKKGWTMFIDLTGVSMKQFDLPELLWVLKFIVTYLPAAFVKMFMTFIPREWKQIIHIVGHKELTKLIPNEFIPCYIENPKLKYRAAIPPDAKPLSEIDVTYLDTKREDLINYFNNILYKMK</sequence>
<dbReference type="InterPro" id="IPR036865">
    <property type="entry name" value="CRAL-TRIO_dom_sf"/>
</dbReference>
<dbReference type="PANTHER" id="PTHR46384">
    <property type="entry name" value="MOTILE SPERM DOMAIN-CONTAINING PROTEIN 2"/>
    <property type="match status" value="1"/>
</dbReference>
<dbReference type="InterPro" id="IPR036273">
    <property type="entry name" value="CRAL/TRIO_N_dom_sf"/>
</dbReference>
<dbReference type="Gene3D" id="3.40.525.10">
    <property type="entry name" value="CRAL-TRIO lipid binding domain"/>
    <property type="match status" value="1"/>
</dbReference>
<comment type="caution">
    <text evidence="3">The sequence shown here is derived from an EMBL/GenBank/DDBJ whole genome shotgun (WGS) entry which is preliminary data.</text>
</comment>
<evidence type="ECO:0000313" key="3">
    <source>
        <dbReference type="EMBL" id="RWS20266.1"/>
    </source>
</evidence>
<accession>A0A443RY40</accession>
<feature type="transmembrane region" description="Helical" evidence="1">
    <location>
        <begin position="173"/>
        <end position="193"/>
    </location>
</feature>
<dbReference type="PANTHER" id="PTHR46384:SF1">
    <property type="entry name" value="MOTILE SPERM DOMAIN-CONTAINING PROTEIN 2"/>
    <property type="match status" value="1"/>
</dbReference>
<dbReference type="Proteomes" id="UP000288716">
    <property type="component" value="Unassembled WGS sequence"/>
</dbReference>
<dbReference type="InterPro" id="IPR053012">
    <property type="entry name" value="ER-organelle_contact"/>
</dbReference>
<dbReference type="InterPro" id="IPR001251">
    <property type="entry name" value="CRAL-TRIO_dom"/>
</dbReference>
<protein>
    <submittedName>
        <fullName evidence="3">Motile sperm domain-containing protein 2-like protein</fullName>
    </submittedName>
</protein>
<gene>
    <name evidence="3" type="ORF">B4U80_12118</name>
</gene>
<dbReference type="SUPFAM" id="SSF52087">
    <property type="entry name" value="CRAL/TRIO domain"/>
    <property type="match status" value="1"/>
</dbReference>
<evidence type="ECO:0000259" key="2">
    <source>
        <dbReference type="Pfam" id="PF00650"/>
    </source>
</evidence>
<dbReference type="CDD" id="cd00170">
    <property type="entry name" value="SEC14"/>
    <property type="match status" value="1"/>
</dbReference>
<dbReference type="STRING" id="299467.A0A443RY40"/>
<feature type="non-terminal residue" evidence="3">
    <location>
        <position position="1"/>
    </location>
</feature>
<evidence type="ECO:0000256" key="1">
    <source>
        <dbReference type="SAM" id="Phobius"/>
    </source>
</evidence>
<organism evidence="3 4">
    <name type="scientific">Leptotrombidium deliense</name>
    <dbReference type="NCBI Taxonomy" id="299467"/>
    <lineage>
        <taxon>Eukaryota</taxon>
        <taxon>Metazoa</taxon>
        <taxon>Ecdysozoa</taxon>
        <taxon>Arthropoda</taxon>
        <taxon>Chelicerata</taxon>
        <taxon>Arachnida</taxon>
        <taxon>Acari</taxon>
        <taxon>Acariformes</taxon>
        <taxon>Trombidiformes</taxon>
        <taxon>Prostigmata</taxon>
        <taxon>Anystina</taxon>
        <taxon>Parasitengona</taxon>
        <taxon>Trombiculoidea</taxon>
        <taxon>Trombiculidae</taxon>
        <taxon>Leptotrombidium</taxon>
    </lineage>
</organism>
<proteinExistence type="predicted"/>
<evidence type="ECO:0000313" key="4">
    <source>
        <dbReference type="Proteomes" id="UP000288716"/>
    </source>
</evidence>
<dbReference type="GO" id="GO:0140284">
    <property type="term" value="C:endoplasmic reticulum-endosome membrane contact site"/>
    <property type="evidence" value="ECO:0007669"/>
    <property type="project" value="TreeGrafter"/>
</dbReference>
<keyword evidence="1" id="KW-0812">Transmembrane</keyword>
<dbReference type="VEuPathDB" id="VectorBase:LDEU011774"/>
<dbReference type="OrthoDB" id="6504392at2759"/>
<dbReference type="Pfam" id="PF00650">
    <property type="entry name" value="CRAL_TRIO"/>
    <property type="match status" value="1"/>
</dbReference>
<dbReference type="AlphaFoldDB" id="A0A443RY40"/>
<keyword evidence="1" id="KW-1133">Transmembrane helix</keyword>